<evidence type="ECO:0000313" key="3">
    <source>
        <dbReference type="Proteomes" id="UP000256970"/>
    </source>
</evidence>
<accession>A0A383VQD5</accession>
<dbReference type="Proteomes" id="UP000256970">
    <property type="component" value="Unassembled WGS sequence"/>
</dbReference>
<organism evidence="2 3">
    <name type="scientific">Tetradesmus obliquus</name>
    <name type="common">Green alga</name>
    <name type="synonym">Acutodesmus obliquus</name>
    <dbReference type="NCBI Taxonomy" id="3088"/>
    <lineage>
        <taxon>Eukaryota</taxon>
        <taxon>Viridiplantae</taxon>
        <taxon>Chlorophyta</taxon>
        <taxon>core chlorophytes</taxon>
        <taxon>Chlorophyceae</taxon>
        <taxon>CS clade</taxon>
        <taxon>Sphaeropleales</taxon>
        <taxon>Scenedesmaceae</taxon>
        <taxon>Tetradesmus</taxon>
    </lineage>
</organism>
<proteinExistence type="predicted"/>
<reference evidence="2 3" key="1">
    <citation type="submission" date="2016-10" db="EMBL/GenBank/DDBJ databases">
        <authorList>
            <person name="Cai Z."/>
        </authorList>
    </citation>
    <scope>NUCLEOTIDE SEQUENCE [LARGE SCALE GENOMIC DNA]</scope>
</reference>
<keyword evidence="3" id="KW-1185">Reference proteome</keyword>
<feature type="compositionally biased region" description="Pro residues" evidence="1">
    <location>
        <begin position="245"/>
        <end position="255"/>
    </location>
</feature>
<evidence type="ECO:0000256" key="1">
    <source>
        <dbReference type="SAM" id="MobiDB-lite"/>
    </source>
</evidence>
<name>A0A383VQD5_TETOB</name>
<gene>
    <name evidence="2" type="ORF">BQ4739_LOCUS8097</name>
</gene>
<feature type="region of interest" description="Disordered" evidence="1">
    <location>
        <begin position="148"/>
        <end position="168"/>
    </location>
</feature>
<feature type="compositionally biased region" description="Low complexity" evidence="1">
    <location>
        <begin position="150"/>
        <end position="164"/>
    </location>
</feature>
<sequence>MATASLCSSYGCPAGPSQERDHQGSETLRSIVAGALSISGSLSISPSGIAQRRAPAALSLQQQQLGTATPALQQMLPQLSILCGTPMQLSDGMPLSPTGATWQDALFAAPAAVPRSSSANDADSCKPMSKRPSARRCLCLSLTQQHHDSPVAATPSAPDAAAALPPLPPFTPNLGTSSSSCTPAGAWSLAPAAAAAAALPAHGGGSCCSSSSSSVLCSHGSSSSRGRLQAWLNRMELQLQVPATPLVPPVEPCPAPKGGHSRPDGHESRKRALQGAFNDNEEPHDKPAAANLAAAAAAAAADAGTEAAVGAQRSSKRRSSGSSTGAAAVEISAAAGGLPAAVAAAAALGGCSDAHMEDGTAAGLTAAVAADDLAATAAGAGGVTVPAPAFVLLGVISAGRGSSSE</sequence>
<dbReference type="EMBL" id="FNXT01000808">
    <property type="protein sequence ID" value="SZX67735.1"/>
    <property type="molecule type" value="Genomic_DNA"/>
</dbReference>
<dbReference type="AlphaFoldDB" id="A0A383VQD5"/>
<protein>
    <submittedName>
        <fullName evidence="2">Uncharacterized protein</fullName>
    </submittedName>
</protein>
<evidence type="ECO:0000313" key="2">
    <source>
        <dbReference type="EMBL" id="SZX67735.1"/>
    </source>
</evidence>
<feature type="region of interest" description="Disordered" evidence="1">
    <location>
        <begin position="245"/>
        <end position="270"/>
    </location>
</feature>